<reference evidence="14" key="2">
    <citation type="submission" date="2016-06" db="EMBL/GenBank/DDBJ databases">
        <title>The genome of a short-lived fish provides insights into sex chromosome evolution and the genetic control of aging.</title>
        <authorList>
            <person name="Reichwald K."/>
            <person name="Felder M."/>
            <person name="Petzold A."/>
            <person name="Koch P."/>
            <person name="Groth M."/>
            <person name="Platzer M."/>
        </authorList>
    </citation>
    <scope>NUCLEOTIDE SEQUENCE</scope>
    <source>
        <tissue evidence="14">Brain</tissue>
    </source>
</reference>
<evidence type="ECO:0000256" key="4">
    <source>
        <dbReference type="ARBA" id="ARBA00022737"/>
    </source>
</evidence>
<dbReference type="PROSITE" id="PS50835">
    <property type="entry name" value="IG_LIKE"/>
    <property type="match status" value="2"/>
</dbReference>
<accession>A0A1A7X3T8</accession>
<dbReference type="InterPro" id="IPR007110">
    <property type="entry name" value="Ig-like_dom"/>
</dbReference>
<dbReference type="GO" id="GO:0005178">
    <property type="term" value="F:integrin binding"/>
    <property type="evidence" value="ECO:0007669"/>
    <property type="project" value="InterPro"/>
</dbReference>
<evidence type="ECO:0000256" key="12">
    <source>
        <dbReference type="SAM" id="SignalP"/>
    </source>
</evidence>
<dbReference type="InterPro" id="IPR013783">
    <property type="entry name" value="Ig-like_fold"/>
</dbReference>
<evidence type="ECO:0000256" key="9">
    <source>
        <dbReference type="ARBA" id="ARBA00023180"/>
    </source>
</evidence>
<name>A0A1A7X3T8_9TELE</name>
<feature type="chain" id="PRO_5008362870" description="Ig-like domain-containing protein" evidence="12">
    <location>
        <begin position="19"/>
        <end position="345"/>
    </location>
</feature>
<keyword evidence="7 11" id="KW-0472">Membrane</keyword>
<dbReference type="InterPro" id="IPR036179">
    <property type="entry name" value="Ig-like_dom_sf"/>
</dbReference>
<protein>
    <recommendedName>
        <fullName evidence="13">Ig-like domain-containing protein</fullName>
    </recommendedName>
</protein>
<keyword evidence="8" id="KW-1015">Disulfide bond</keyword>
<dbReference type="GO" id="GO:0016020">
    <property type="term" value="C:membrane"/>
    <property type="evidence" value="ECO:0007669"/>
    <property type="project" value="UniProtKB-SubCell"/>
</dbReference>
<evidence type="ECO:0000256" key="1">
    <source>
        <dbReference type="ARBA" id="ARBA00004479"/>
    </source>
</evidence>
<sequence>MLRFLFFLLPYTGLPVSACDIMFAPPKVVVRYGDPLVANCISKSCHNVAGMGWESAFGAVGLTKNVSSLPYKIDKVNDWEILSHCYMSFSDDQDQRLITLPVTVYKMPANVSITNPPEHLLEGEKYSLKCIVTDVAPAPNLSVFWLGKKGELKKETFSETSITPLSLPSSLDFTPHRDDHGSEIRCEARLDMFPDGRAPLTMQSQPLILNVHYSPNFPRPENETLKMSANSSMTFDCTAAGNPEPVYNWSFASPTQPATQIQNMNKAILTETFALPGIYSCTASNPRGSKTKHFIVTEAEGSRTTFAAILGGFLCLGAVLFVAGLVFVTPNGRFSFKRKASSAPI</sequence>
<dbReference type="SUPFAM" id="SSF48726">
    <property type="entry name" value="Immunoglobulin"/>
    <property type="match status" value="2"/>
</dbReference>
<feature type="domain" description="Ig-like" evidence="13">
    <location>
        <begin position="108"/>
        <end position="188"/>
    </location>
</feature>
<evidence type="ECO:0000256" key="8">
    <source>
        <dbReference type="ARBA" id="ARBA00023157"/>
    </source>
</evidence>
<dbReference type="GO" id="GO:0098609">
    <property type="term" value="P:cell-cell adhesion"/>
    <property type="evidence" value="ECO:0007669"/>
    <property type="project" value="InterPro"/>
</dbReference>
<evidence type="ECO:0000313" key="14">
    <source>
        <dbReference type="EMBL" id="SBP12580.1"/>
    </source>
</evidence>
<keyword evidence="9" id="KW-0325">Glycoprotein</keyword>
<evidence type="ECO:0000256" key="6">
    <source>
        <dbReference type="ARBA" id="ARBA00022989"/>
    </source>
</evidence>
<keyword evidence="3 12" id="KW-0732">Signal</keyword>
<organism evidence="14">
    <name type="scientific">Iconisemion striatum</name>
    <dbReference type="NCBI Taxonomy" id="60296"/>
    <lineage>
        <taxon>Eukaryota</taxon>
        <taxon>Metazoa</taxon>
        <taxon>Chordata</taxon>
        <taxon>Craniata</taxon>
        <taxon>Vertebrata</taxon>
        <taxon>Euteleostomi</taxon>
        <taxon>Actinopterygii</taxon>
        <taxon>Neopterygii</taxon>
        <taxon>Teleostei</taxon>
        <taxon>Neoteleostei</taxon>
        <taxon>Acanthomorphata</taxon>
        <taxon>Ovalentaria</taxon>
        <taxon>Atherinomorphae</taxon>
        <taxon>Cyprinodontiformes</taxon>
        <taxon>Nothobranchiidae</taxon>
        <taxon>Iconisemion</taxon>
    </lineage>
</organism>
<keyword evidence="10" id="KW-0393">Immunoglobulin domain</keyword>
<keyword evidence="4" id="KW-0677">Repeat</keyword>
<dbReference type="InterPro" id="IPR003987">
    <property type="entry name" value="ICAM_VCAM_N"/>
</dbReference>
<evidence type="ECO:0000256" key="3">
    <source>
        <dbReference type="ARBA" id="ARBA00022729"/>
    </source>
</evidence>
<dbReference type="PANTHER" id="PTHR13771:SF9">
    <property type="entry name" value="INTERCELLULAR ADHESION MOLECULE 5"/>
    <property type="match status" value="1"/>
</dbReference>
<evidence type="ECO:0000256" key="2">
    <source>
        <dbReference type="ARBA" id="ARBA00022692"/>
    </source>
</evidence>
<gene>
    <name evidence="14" type="primary">Nfu_g_1_007691</name>
</gene>
<feature type="transmembrane region" description="Helical" evidence="11">
    <location>
        <begin position="306"/>
        <end position="329"/>
    </location>
</feature>
<feature type="domain" description="Ig-like" evidence="13">
    <location>
        <begin position="215"/>
        <end position="297"/>
    </location>
</feature>
<dbReference type="EMBL" id="HADW01011180">
    <property type="protein sequence ID" value="SBP12580.1"/>
    <property type="molecule type" value="Transcribed_RNA"/>
</dbReference>
<dbReference type="PANTHER" id="PTHR13771">
    <property type="entry name" value="INTERCELLULAR ADHESION MOLECULE"/>
    <property type="match status" value="1"/>
</dbReference>
<proteinExistence type="predicted"/>
<dbReference type="PRINTS" id="PR01472">
    <property type="entry name" value="ICAMVCAM1"/>
</dbReference>
<dbReference type="InterPro" id="IPR013162">
    <property type="entry name" value="CD80_C2-set"/>
</dbReference>
<keyword evidence="2 11" id="KW-0812">Transmembrane</keyword>
<evidence type="ECO:0000256" key="5">
    <source>
        <dbReference type="ARBA" id="ARBA00022889"/>
    </source>
</evidence>
<evidence type="ECO:0000256" key="11">
    <source>
        <dbReference type="SAM" id="Phobius"/>
    </source>
</evidence>
<dbReference type="AlphaFoldDB" id="A0A1A7X3T8"/>
<keyword evidence="5" id="KW-0130">Cell adhesion</keyword>
<reference evidence="14" key="1">
    <citation type="submission" date="2016-05" db="EMBL/GenBank/DDBJ databases">
        <authorList>
            <person name="Lavstsen T."/>
            <person name="Jespersen J.S."/>
        </authorList>
    </citation>
    <scope>NUCLEOTIDE SEQUENCE</scope>
    <source>
        <tissue evidence="14">Brain</tissue>
    </source>
</reference>
<dbReference type="InterPro" id="IPR047012">
    <property type="entry name" value="ICAM_VCAM"/>
</dbReference>
<evidence type="ECO:0000256" key="10">
    <source>
        <dbReference type="ARBA" id="ARBA00023319"/>
    </source>
</evidence>
<keyword evidence="6 11" id="KW-1133">Transmembrane helix</keyword>
<dbReference type="Gene3D" id="2.60.40.10">
    <property type="entry name" value="Immunoglobulins"/>
    <property type="match status" value="3"/>
</dbReference>
<comment type="subcellular location">
    <subcellularLocation>
        <location evidence="1">Membrane</location>
        <topology evidence="1">Single-pass type I membrane protein</topology>
    </subcellularLocation>
</comment>
<dbReference type="Pfam" id="PF08205">
    <property type="entry name" value="C2-set_2"/>
    <property type="match status" value="1"/>
</dbReference>
<feature type="signal peptide" evidence="12">
    <location>
        <begin position="1"/>
        <end position="18"/>
    </location>
</feature>
<evidence type="ECO:0000256" key="7">
    <source>
        <dbReference type="ARBA" id="ARBA00023136"/>
    </source>
</evidence>
<evidence type="ECO:0000259" key="13">
    <source>
        <dbReference type="PROSITE" id="PS50835"/>
    </source>
</evidence>